<reference evidence="1 2" key="1">
    <citation type="submission" date="2024-02" db="EMBL/GenBank/DDBJ databases">
        <title>Chromosome-scale genome assembly of the rough periwinkle Littorina saxatilis.</title>
        <authorList>
            <person name="De Jode A."/>
            <person name="Faria R."/>
            <person name="Formenti G."/>
            <person name="Sims Y."/>
            <person name="Smith T.P."/>
            <person name="Tracey A."/>
            <person name="Wood J.M.D."/>
            <person name="Zagrodzka Z.B."/>
            <person name="Johannesson K."/>
            <person name="Butlin R.K."/>
            <person name="Leder E.H."/>
        </authorList>
    </citation>
    <scope>NUCLEOTIDE SEQUENCE [LARGE SCALE GENOMIC DNA]</scope>
    <source>
        <strain evidence="1">Snail1</strain>
        <tissue evidence="1">Muscle</tissue>
    </source>
</reference>
<protein>
    <submittedName>
        <fullName evidence="1">Uncharacterized protein</fullName>
    </submittedName>
</protein>
<sequence>MPKLKSYSLQVICIEQNADESIPIPRKPTKEKLEDAGLVQTICWNSTDTATELMETIGGPFKRAFGVDPDEPFKFKYLSSVGGASSRKLQQVTTSPRFQWSGASVKKLAGQGSLYIMADSSHKLLHPVLESQLDEDRTLPVIHGPRRTQVKTF</sequence>
<accession>A0AAN9ALD8</accession>
<comment type="caution">
    <text evidence="1">The sequence shown here is derived from an EMBL/GenBank/DDBJ whole genome shotgun (WGS) entry which is preliminary data.</text>
</comment>
<keyword evidence="2" id="KW-1185">Reference proteome</keyword>
<name>A0AAN9ALD8_9CAEN</name>
<organism evidence="1 2">
    <name type="scientific">Littorina saxatilis</name>
    <dbReference type="NCBI Taxonomy" id="31220"/>
    <lineage>
        <taxon>Eukaryota</taxon>
        <taxon>Metazoa</taxon>
        <taxon>Spiralia</taxon>
        <taxon>Lophotrochozoa</taxon>
        <taxon>Mollusca</taxon>
        <taxon>Gastropoda</taxon>
        <taxon>Caenogastropoda</taxon>
        <taxon>Littorinimorpha</taxon>
        <taxon>Littorinoidea</taxon>
        <taxon>Littorinidae</taxon>
        <taxon>Littorina</taxon>
    </lineage>
</organism>
<evidence type="ECO:0000313" key="2">
    <source>
        <dbReference type="Proteomes" id="UP001374579"/>
    </source>
</evidence>
<proteinExistence type="predicted"/>
<evidence type="ECO:0000313" key="1">
    <source>
        <dbReference type="EMBL" id="KAK7088854.1"/>
    </source>
</evidence>
<dbReference type="EMBL" id="JBAMIC010003940">
    <property type="protein sequence ID" value="KAK7088854.1"/>
    <property type="molecule type" value="Genomic_DNA"/>
</dbReference>
<gene>
    <name evidence="1" type="ORF">V1264_024971</name>
</gene>
<dbReference type="AlphaFoldDB" id="A0AAN9ALD8"/>
<dbReference type="Proteomes" id="UP001374579">
    <property type="component" value="Unassembled WGS sequence"/>
</dbReference>